<organism evidence="4 5">
    <name type="scientific">Ruminiclostridium papyrosolvens DSM 2782</name>
    <dbReference type="NCBI Taxonomy" id="588581"/>
    <lineage>
        <taxon>Bacteria</taxon>
        <taxon>Bacillati</taxon>
        <taxon>Bacillota</taxon>
        <taxon>Clostridia</taxon>
        <taxon>Eubacteriales</taxon>
        <taxon>Oscillospiraceae</taxon>
        <taxon>Ruminiclostridium</taxon>
    </lineage>
</organism>
<gene>
    <name evidence="4" type="ORF">Cpap_0059</name>
</gene>
<evidence type="ECO:0000313" key="4">
    <source>
        <dbReference type="EMBL" id="EGD45732.1"/>
    </source>
</evidence>
<dbReference type="EMBL" id="ACXX02000021">
    <property type="protein sequence ID" value="EGD45732.1"/>
    <property type="molecule type" value="Genomic_DNA"/>
</dbReference>
<dbReference type="eggNOG" id="COG2827">
    <property type="taxonomic scope" value="Bacteria"/>
</dbReference>
<proteinExistence type="inferred from homology"/>
<dbReference type="SUPFAM" id="SSF56349">
    <property type="entry name" value="DNA breaking-rejoining enzymes"/>
    <property type="match status" value="1"/>
</dbReference>
<dbReference type="InterPro" id="IPR050190">
    <property type="entry name" value="UPF0213_domain"/>
</dbReference>
<comment type="caution">
    <text evidence="4">The sequence shown here is derived from an EMBL/GenBank/DDBJ whole genome shotgun (WGS) entry which is preliminary data.</text>
</comment>
<dbReference type="RefSeq" id="WP_004622555.1">
    <property type="nucleotide sequence ID" value="NZ_ACXX02000021.1"/>
</dbReference>
<sequence>MNKTGRWSKLHDKCVICSKKDSEHKSKGICSRCYQKIKKYSEGICSVCGNSRVLQYKDSIGNPICRSCYKKPIRLCSICQKYDKAGKKINKNEYVCTSCYRKLFKPLRLCDSCGKVGETKKIIDGKFLCQACYNKYFRPKKECSVCGKEKHVHKKDGDKSYCCSCYMKYFRPTHICDICGRKGIIEKNDNGIKICTKCYSEKYTPKRQCSICLEIKKIHKRVNGQDICKNCYEKKYRPMAICVECGRWDIIIKKIDGNPICPRCYNKYFAPMRICVKCNTFGKISKIIAEGGICDTCYRKYYKPLKRCLVCGQTKSTHKLVNDESVCSACYQRYYQPKRICSVCQNSNRIAAYIDGKSICKSCYNKFEGTCTRCGNVTKSLFRIENLCDNCWYTDKINKFLEVQKHSFTDTSVYNLFENYCKTLIKYRNPLRVFNIIIRQFEIFKYISIHKIDLKSFSLGHLNKITDELQCGEISSLINFFIKESIIKPTDPLESFYNLRNFYISKLNPNFIKIFINYTDYLVEKRNNLEYKGWYNRFTWKTCSTYAYLAYFFLDYISKSVLCISEITDIVVQEYYSSNSQYMVTSLRPFIKWLNKNIHFFKNLPLPKVFRGNIGGRPYSEVELLNIINSLSEPEVPYKDKLMGLLLVLYGVRPFELCQLKISNFKIVNEKTFLEIRNTRIIIHPFIYDLYSKYVKYEYNPKLSLGNSIDWLFCGRNYNTAMSINRVCEILRSYNINSIRAFSTAITNLLLTEFITPAVAIHGLGISISTIANYYKAVNISNTYNSDTFEVCNYNKIQKKERVNHDIFFVYILKCIDGSYYTGYTSDINKRLHQHKSGYGCTYTKTRTPVELVYSEELPDKPSALKREKQIKKLDTYKKEQLIEKSRIE</sequence>
<comment type="similarity">
    <text evidence="1">Belongs to the UPF0213 family.</text>
</comment>
<protein>
    <submittedName>
        <fullName evidence="4">Excinuclease ABC C subunit domain protein</fullName>
    </submittedName>
</protein>
<dbReference type="PANTHER" id="PTHR34477">
    <property type="entry name" value="UPF0213 PROTEIN YHBQ"/>
    <property type="match status" value="1"/>
</dbReference>
<dbReference type="InterPro" id="IPR011010">
    <property type="entry name" value="DNA_brk_join_enz"/>
</dbReference>
<dbReference type="Proteomes" id="UP000003860">
    <property type="component" value="Unassembled WGS sequence"/>
</dbReference>
<keyword evidence="5" id="KW-1185">Reference proteome</keyword>
<keyword evidence="2" id="KW-0233">DNA recombination</keyword>
<dbReference type="STRING" id="588581.Cpap_0059"/>
<dbReference type="InterPro" id="IPR000305">
    <property type="entry name" value="GIY-YIG_endonuc"/>
</dbReference>
<dbReference type="InterPro" id="IPR035901">
    <property type="entry name" value="GIY-YIG_endonuc_sf"/>
</dbReference>
<dbReference type="CDD" id="cd10456">
    <property type="entry name" value="GIY-YIG_UPF0213"/>
    <property type="match status" value="1"/>
</dbReference>
<evidence type="ECO:0000259" key="3">
    <source>
        <dbReference type="PROSITE" id="PS50164"/>
    </source>
</evidence>
<evidence type="ECO:0000313" key="5">
    <source>
        <dbReference type="Proteomes" id="UP000003860"/>
    </source>
</evidence>
<dbReference type="SMART" id="SM00465">
    <property type="entry name" value="GIYc"/>
    <property type="match status" value="1"/>
</dbReference>
<evidence type="ECO:0000256" key="2">
    <source>
        <dbReference type="ARBA" id="ARBA00023172"/>
    </source>
</evidence>
<feature type="domain" description="GIY-YIG" evidence="3">
    <location>
        <begin position="806"/>
        <end position="883"/>
    </location>
</feature>
<dbReference type="InterPro" id="IPR013762">
    <property type="entry name" value="Integrase-like_cat_sf"/>
</dbReference>
<dbReference type="Pfam" id="PF01541">
    <property type="entry name" value="GIY-YIG"/>
    <property type="match status" value="1"/>
</dbReference>
<dbReference type="GO" id="GO:0015074">
    <property type="term" value="P:DNA integration"/>
    <property type="evidence" value="ECO:0007669"/>
    <property type="project" value="InterPro"/>
</dbReference>
<dbReference type="PROSITE" id="PS50164">
    <property type="entry name" value="GIY_YIG"/>
    <property type="match status" value="1"/>
</dbReference>
<name>F1TIN3_9FIRM</name>
<dbReference type="GO" id="GO:0003677">
    <property type="term" value="F:DNA binding"/>
    <property type="evidence" value="ECO:0007669"/>
    <property type="project" value="InterPro"/>
</dbReference>
<dbReference type="Gene3D" id="3.40.1440.10">
    <property type="entry name" value="GIY-YIG endonuclease"/>
    <property type="match status" value="1"/>
</dbReference>
<evidence type="ECO:0000256" key="1">
    <source>
        <dbReference type="ARBA" id="ARBA00007435"/>
    </source>
</evidence>
<accession>F1TIN3</accession>
<reference evidence="4" key="2">
    <citation type="submission" date="2011-01" db="EMBL/GenBank/DDBJ databases">
        <title>The Non-contiguous Finished genome of Clostridium papyrosolvens.</title>
        <authorList>
            <person name="Lucas S."/>
            <person name="Copeland A."/>
            <person name="Lapidus A."/>
            <person name="Cheng J.-F."/>
            <person name="Goodwin L."/>
            <person name="Pitluck S."/>
            <person name="Misra M."/>
            <person name="Chertkov O."/>
            <person name="Detter J.C."/>
            <person name="Han C."/>
            <person name="Tapia R."/>
            <person name="Land M."/>
            <person name="Hauser L."/>
            <person name="Kyrpides N."/>
            <person name="Ivanova N."/>
            <person name="Pagani I."/>
            <person name="Mouttaki H."/>
            <person name="He Z."/>
            <person name="Zhou J."/>
            <person name="Hemme C.L."/>
            <person name="Woyke T."/>
        </authorList>
    </citation>
    <scope>NUCLEOTIDE SEQUENCE [LARGE SCALE GENOMIC DNA]</scope>
    <source>
        <strain evidence="4">DSM 2782</strain>
    </source>
</reference>
<reference evidence="4" key="1">
    <citation type="submission" date="2009-07" db="EMBL/GenBank/DDBJ databases">
        <authorList>
            <consortium name="US DOE Joint Genome Institute (JGI-PGF)"/>
            <person name="Lucas S."/>
            <person name="Copeland A."/>
            <person name="Lapidus A."/>
            <person name="Glavina del Rio T."/>
            <person name="Tice H."/>
            <person name="Bruce D."/>
            <person name="Goodwin L."/>
            <person name="Pitluck S."/>
            <person name="Larimer F."/>
            <person name="Land M.L."/>
            <person name="Mouttaki H."/>
            <person name="He Z."/>
            <person name="Zhou J."/>
            <person name="Hemme C.L."/>
        </authorList>
    </citation>
    <scope>NUCLEOTIDE SEQUENCE [LARGE SCALE GENOMIC DNA]</scope>
    <source>
        <strain evidence="4">DSM 2782</strain>
    </source>
</reference>
<dbReference type="Gene3D" id="1.10.443.10">
    <property type="entry name" value="Intergrase catalytic core"/>
    <property type="match status" value="1"/>
</dbReference>
<dbReference type="PANTHER" id="PTHR34477:SF1">
    <property type="entry name" value="UPF0213 PROTEIN YHBQ"/>
    <property type="match status" value="1"/>
</dbReference>
<dbReference type="AlphaFoldDB" id="F1TIN3"/>
<dbReference type="GO" id="GO:0006310">
    <property type="term" value="P:DNA recombination"/>
    <property type="evidence" value="ECO:0007669"/>
    <property type="project" value="UniProtKB-KW"/>
</dbReference>
<dbReference type="SUPFAM" id="SSF82771">
    <property type="entry name" value="GIY-YIG endonuclease"/>
    <property type="match status" value="1"/>
</dbReference>